<dbReference type="EC" id="4.2.99.-" evidence="5"/>
<comment type="similarity">
    <text evidence="5">Belongs to the Vgb family.</text>
</comment>
<dbReference type="HAMAP" id="MF_01282">
    <property type="entry name" value="VirginiamycinB_lyase"/>
    <property type="match status" value="1"/>
</dbReference>
<dbReference type="InterPro" id="IPR011217">
    <property type="entry name" value="Vgb_bact"/>
</dbReference>
<dbReference type="Gene3D" id="3.40.50.1820">
    <property type="entry name" value="alpha/beta hydrolase"/>
    <property type="match status" value="1"/>
</dbReference>
<gene>
    <name evidence="5" type="primary">vgb</name>
    <name evidence="7" type="ORF">FHR33_001486</name>
</gene>
<evidence type="ECO:0000313" key="8">
    <source>
        <dbReference type="Proteomes" id="UP000579945"/>
    </source>
</evidence>
<dbReference type="GO" id="GO:0016835">
    <property type="term" value="F:carbon-oxygen lyase activity"/>
    <property type="evidence" value="ECO:0007669"/>
    <property type="project" value="UniProtKB-UniRule"/>
</dbReference>
<keyword evidence="4 5" id="KW-0046">Antibiotic resistance</keyword>
<dbReference type="SUPFAM" id="SSF63829">
    <property type="entry name" value="Calcium-dependent phosphotriesterase"/>
    <property type="match status" value="1"/>
</dbReference>
<dbReference type="GO" id="GO:0000287">
    <property type="term" value="F:magnesium ion binding"/>
    <property type="evidence" value="ECO:0007669"/>
    <property type="project" value="InterPro"/>
</dbReference>
<dbReference type="PANTHER" id="PTHR40274">
    <property type="entry name" value="VIRGINIAMYCIN B LYASE"/>
    <property type="match status" value="1"/>
</dbReference>
<dbReference type="GeneID" id="95396386"/>
<evidence type="ECO:0000259" key="6">
    <source>
        <dbReference type="Pfam" id="PF07859"/>
    </source>
</evidence>
<keyword evidence="3 5" id="KW-0456">Lyase</keyword>
<name>A0A7W5UVV2_9ACTN</name>
<dbReference type="PANTHER" id="PTHR40274:SF3">
    <property type="entry name" value="VIRGINIAMYCIN B LYASE"/>
    <property type="match status" value="1"/>
</dbReference>
<feature type="binding site" evidence="5">
    <location>
        <position position="487"/>
    </location>
    <ligand>
        <name>substrate</name>
    </ligand>
</feature>
<dbReference type="Gene3D" id="2.130.10.10">
    <property type="entry name" value="YVTN repeat-like/Quinoprotein amine dehydrogenase"/>
    <property type="match status" value="2"/>
</dbReference>
<feature type="active site" description="Proton acceptor" evidence="5">
    <location>
        <position position="529"/>
    </location>
</feature>
<proteinExistence type="inferred from homology"/>
<feature type="domain" description="Alpha/beta hydrolase fold-3" evidence="6">
    <location>
        <begin position="49"/>
        <end position="249"/>
    </location>
</feature>
<dbReference type="InterPro" id="IPR051344">
    <property type="entry name" value="Vgb"/>
</dbReference>
<dbReference type="EMBL" id="JACIBV010000001">
    <property type="protein sequence ID" value="MBB3725626.1"/>
    <property type="molecule type" value="Genomic_DNA"/>
</dbReference>
<dbReference type="GO" id="GO:0030288">
    <property type="term" value="C:outer membrane-bounded periplasmic space"/>
    <property type="evidence" value="ECO:0007669"/>
    <property type="project" value="TreeGrafter"/>
</dbReference>
<dbReference type="Pfam" id="PF24684">
    <property type="entry name" value="Vgb_lyase"/>
    <property type="match status" value="1"/>
</dbReference>
<evidence type="ECO:0000256" key="3">
    <source>
        <dbReference type="ARBA" id="ARBA00023239"/>
    </source>
</evidence>
<keyword evidence="1 5" id="KW-0479">Metal-binding</keyword>
<dbReference type="GO" id="GO:0046677">
    <property type="term" value="P:response to antibiotic"/>
    <property type="evidence" value="ECO:0007669"/>
    <property type="project" value="UniProtKB-KW"/>
</dbReference>
<evidence type="ECO:0000256" key="1">
    <source>
        <dbReference type="ARBA" id="ARBA00022723"/>
    </source>
</evidence>
<dbReference type="InterPro" id="IPR015943">
    <property type="entry name" value="WD40/YVTN_repeat-like_dom_sf"/>
</dbReference>
<sequence length="567" mass="58668">MNVTTIPSTPEQVAAVRGQLTAGAATPLPAEAEVSGDWVSAPGAGQGAVVYVHGGGFAHTNPEAERLVAYRLSRATGRPVLRVDYRLAPAHPYPGAMQDVLAAYQSVLDRGVPASEIVMFGESAGGTLVLSALLELARTGRSSPGAAVAISPLTDLALGSPSLSANDGKDLLSRAVLETVRAQYLAGAPADEAPQSPLHGRPRGLPPLLIAVGADEVLLDDARRFAEAADAAGVSVRLEIYEGMPHAFHLSEAGEALFARVGRWLADPVREFTVSGREAGPYALAEGADGALWFTLVHQAAIGRRSPDGELSTYPAGAGPTVIVPGPDDALWFTEYQAHRIGRITLEGQVDSFELPTPEAGPFGIAAGPDGALWFTQTNAGRIGRITVEGKVTDHPAQGGFPSSITAGPDGAMWFTLNQANAIGRITMDGDTTAYPLPTEAAAPVGITAGPDGALWFVEIGAGQIGRITVDGAITEYPLPDPGSRPHAIATGPDGALWFTEWGGNRVGRITVDGRISSHDLPTPGSEPHGIASHGGALWCALEIGTLARIEVPHDRPRPGRGASANS</sequence>
<reference evidence="7 8" key="1">
    <citation type="submission" date="2020-08" db="EMBL/GenBank/DDBJ databases">
        <title>Sequencing the genomes of 1000 actinobacteria strains.</title>
        <authorList>
            <person name="Klenk H.-P."/>
        </authorList>
    </citation>
    <scope>NUCLEOTIDE SEQUENCE [LARGE SCALE GENOMIC DNA]</scope>
    <source>
        <strain evidence="7 8">DSM 44320</strain>
    </source>
</reference>
<accession>A0A7W5UVV2</accession>
<dbReference type="Proteomes" id="UP000579945">
    <property type="component" value="Unassembled WGS sequence"/>
</dbReference>
<evidence type="ECO:0000256" key="5">
    <source>
        <dbReference type="HAMAP-Rule" id="MF_01282"/>
    </source>
</evidence>
<comment type="cofactor">
    <cofactor evidence="5">
        <name>Mg(2+)</name>
        <dbReference type="ChEBI" id="CHEBI:18420"/>
    </cofactor>
</comment>
<dbReference type="Pfam" id="PF07859">
    <property type="entry name" value="Abhydrolase_3"/>
    <property type="match status" value="1"/>
</dbReference>
<comment type="caution">
    <text evidence="7">The sequence shown here is derived from an EMBL/GenBank/DDBJ whole genome shotgun (WGS) entry which is preliminary data.</text>
</comment>
<comment type="function">
    <text evidence="5">Inactivates the type B streptogramin antibiotics by linearizing the lactone ring at the ester linkage, generating a free phenylglycine carboxylate and converting the threonyl moiety into 2-amino-butenoic acid.</text>
</comment>
<comment type="subunit">
    <text evidence="5">Monomer.</text>
</comment>
<protein>
    <recommendedName>
        <fullName evidence="5">Virginiamycin B lyase</fullName>
        <ecNumber evidence="5">4.2.99.-</ecNumber>
    </recommendedName>
    <alternativeName>
        <fullName evidence="5">Streptogramin B lyase</fullName>
    </alternativeName>
</protein>
<keyword evidence="8" id="KW-1185">Reference proteome</keyword>
<feature type="binding site" evidence="5">
    <location>
        <position position="543"/>
    </location>
    <ligand>
        <name>Mg(2+)</name>
        <dbReference type="ChEBI" id="CHEBI:18420"/>
    </ligand>
</feature>
<dbReference type="InterPro" id="IPR029058">
    <property type="entry name" value="AB_hydrolase_fold"/>
</dbReference>
<dbReference type="InterPro" id="IPR013094">
    <property type="entry name" value="AB_hydrolase_3"/>
</dbReference>
<keyword evidence="2 5" id="KW-0460">Magnesium</keyword>
<dbReference type="SUPFAM" id="SSF53474">
    <property type="entry name" value="alpha/beta-Hydrolases"/>
    <property type="match status" value="1"/>
</dbReference>
<evidence type="ECO:0000256" key="2">
    <source>
        <dbReference type="ARBA" id="ARBA00022842"/>
    </source>
</evidence>
<dbReference type="GO" id="GO:0016787">
    <property type="term" value="F:hydrolase activity"/>
    <property type="evidence" value="ECO:0007669"/>
    <property type="project" value="InterPro"/>
</dbReference>
<feature type="binding site" evidence="5">
    <location>
        <position position="527"/>
    </location>
    <ligand>
        <name>Mg(2+)</name>
        <dbReference type="ChEBI" id="CHEBI:18420"/>
    </ligand>
</feature>
<organism evidence="7 8">
    <name type="scientific">Nonomuraea dietziae</name>
    <dbReference type="NCBI Taxonomy" id="65515"/>
    <lineage>
        <taxon>Bacteria</taxon>
        <taxon>Bacillati</taxon>
        <taxon>Actinomycetota</taxon>
        <taxon>Actinomycetes</taxon>
        <taxon>Streptosporangiales</taxon>
        <taxon>Streptosporangiaceae</taxon>
        <taxon>Nonomuraea</taxon>
    </lineage>
</organism>
<dbReference type="GO" id="GO:0017001">
    <property type="term" value="P:antibiotic catabolic process"/>
    <property type="evidence" value="ECO:0007669"/>
    <property type="project" value="UniProtKB-UniRule"/>
</dbReference>
<dbReference type="AlphaFoldDB" id="A0A7W5UVV2"/>
<dbReference type="RefSeq" id="WP_312895402.1">
    <property type="nucleotide sequence ID" value="NZ_JACIBV010000001.1"/>
</dbReference>
<evidence type="ECO:0000313" key="7">
    <source>
        <dbReference type="EMBL" id="MBB3725626.1"/>
    </source>
</evidence>
<evidence type="ECO:0000256" key="4">
    <source>
        <dbReference type="ARBA" id="ARBA00023251"/>
    </source>
</evidence>